<gene>
    <name evidence="7" type="ORF">Celaphus_00019103</name>
</gene>
<dbReference type="AlphaFoldDB" id="A0A212C7C9"/>
<keyword evidence="4" id="KW-0472">Membrane</keyword>
<dbReference type="SMART" id="SM00150">
    <property type="entry name" value="SPEC"/>
    <property type="match status" value="3"/>
</dbReference>
<feature type="coiled-coil region" evidence="6">
    <location>
        <begin position="13"/>
        <end position="40"/>
    </location>
</feature>
<feature type="coiled-coil region" evidence="6">
    <location>
        <begin position="544"/>
        <end position="571"/>
    </location>
</feature>
<evidence type="ECO:0000313" key="7">
    <source>
        <dbReference type="EMBL" id="OWK01881.1"/>
    </source>
</evidence>
<dbReference type="Proteomes" id="UP000242450">
    <property type="component" value="Chromosome 26"/>
</dbReference>
<dbReference type="FunFam" id="1.20.58.60:FF:000112">
    <property type="entry name" value="nesprin-1 isoform X4"/>
    <property type="match status" value="1"/>
</dbReference>
<comment type="subcellular location">
    <subcellularLocation>
        <location evidence="1">Nucleus membrane</location>
    </subcellularLocation>
</comment>
<sequence>MFEQPVAEQIEAIQQAEDGLKELDAGIIELKRRADKLQIEQPSMQELSKLQDMYEELMMTIGSRRSGLNQNLALKSQYERALQDLADLLETGQEKTTGDQKIIVSSKEEIQQLLDKHKEYFQGLESHMILTETLFRKIISFAVPQETQFHTDLMAQASAVLKGAHKRGVELEYILETWSQLDKEHWELSRQLEMVESSTPSVGLVEESEDRLIDRITLYQHLKSSLNEYQPKLYQVIDDGKRLLISVSCSDLESQLNQLGEHWLNDTNKVSKELHRLETILKHWTRYQSESADLIHWLQTAKDRLEFWTQQSVTVPQELEMVRDHLNAFLEFSKEVDAKSTLKSSVLSTGNQLLRLKKVDTAALRSELSHIDGQWNDLLTNIPAIQEKLHQLQMDKLPSRHAISEVMTWISLMESVIQKDEENIKNSIGYKTIHEYLQKYKGFQIDINCKQLTVDFVNQSVLQISSQDVESKRSDKTDFAEQLGAMNKSWQILQGLVTEKIQLLEGLLESWSEYENNVQCLKTWFETQEKRMKQQHRIGDQASVQNAMKDCQDLEDLIKAKEKEVEKIEQNGLALVQNKKEEVSGIVRSTLQELNQTWANLDHMVMLLVESWLQDRAYHLVSKCECDMGFDFRKVTE</sequence>
<dbReference type="GO" id="GO:0031965">
    <property type="term" value="C:nuclear membrane"/>
    <property type="evidence" value="ECO:0007669"/>
    <property type="project" value="UniProtKB-SubCell"/>
</dbReference>
<evidence type="ECO:0000256" key="5">
    <source>
        <dbReference type="ARBA" id="ARBA00023242"/>
    </source>
</evidence>
<dbReference type="InterPro" id="IPR002017">
    <property type="entry name" value="Spectrin_repeat"/>
</dbReference>
<dbReference type="OrthoDB" id="18853at2759"/>
<evidence type="ECO:0000256" key="3">
    <source>
        <dbReference type="ARBA" id="ARBA00022737"/>
    </source>
</evidence>
<proteinExistence type="predicted"/>
<dbReference type="Gene3D" id="1.20.58.60">
    <property type="match status" value="4"/>
</dbReference>
<evidence type="ECO:0000256" key="6">
    <source>
        <dbReference type="SAM" id="Coils"/>
    </source>
</evidence>
<keyword evidence="5" id="KW-0539">Nucleus</keyword>
<evidence type="ECO:0000313" key="8">
    <source>
        <dbReference type="Proteomes" id="UP000242450"/>
    </source>
</evidence>
<keyword evidence="3" id="KW-0677">Repeat</keyword>
<dbReference type="InterPro" id="IPR018159">
    <property type="entry name" value="Spectrin/alpha-actinin"/>
</dbReference>
<evidence type="ECO:0000256" key="4">
    <source>
        <dbReference type="ARBA" id="ARBA00023136"/>
    </source>
</evidence>
<name>A0A212C7C9_CEREH</name>
<evidence type="ECO:0008006" key="9">
    <source>
        <dbReference type="Google" id="ProtNLM"/>
    </source>
</evidence>
<keyword evidence="2" id="KW-0597">Phosphoprotein</keyword>
<dbReference type="FunFam" id="1.20.58.60:FF:000137">
    <property type="entry name" value="nesprin-1 isoform X2"/>
    <property type="match status" value="1"/>
</dbReference>
<evidence type="ECO:0000256" key="2">
    <source>
        <dbReference type="ARBA" id="ARBA00022553"/>
    </source>
</evidence>
<keyword evidence="6" id="KW-0175">Coiled coil</keyword>
<reference evidence="7 8" key="1">
    <citation type="journal article" date="2018" name="Mol. Genet. Genomics">
        <title>The red deer Cervus elaphus genome CerEla1.0: sequencing, annotating, genes, and chromosomes.</title>
        <authorList>
            <person name="Bana N.A."/>
            <person name="Nyiri A."/>
            <person name="Nagy J."/>
            <person name="Frank K."/>
            <person name="Nagy T."/>
            <person name="Steger V."/>
            <person name="Schiller M."/>
            <person name="Lakatos P."/>
            <person name="Sugar L."/>
            <person name="Horn P."/>
            <person name="Barta E."/>
            <person name="Orosz L."/>
        </authorList>
    </citation>
    <scope>NUCLEOTIDE SEQUENCE [LARGE SCALE GENOMIC DNA]</scope>
    <source>
        <strain evidence="7">Hungarian</strain>
    </source>
</reference>
<dbReference type="SUPFAM" id="SSF46966">
    <property type="entry name" value="Spectrin repeat"/>
    <property type="match status" value="4"/>
</dbReference>
<keyword evidence="8" id="KW-1185">Reference proteome</keyword>
<accession>A0A212C7C9</accession>
<dbReference type="PANTHER" id="PTHR14514:SF3">
    <property type="entry name" value="NESPRIN-1"/>
    <property type="match status" value="1"/>
</dbReference>
<dbReference type="CDD" id="cd00176">
    <property type="entry name" value="SPEC"/>
    <property type="match status" value="1"/>
</dbReference>
<comment type="caution">
    <text evidence="7">The sequence shown here is derived from an EMBL/GenBank/DDBJ whole genome shotgun (WGS) entry which is preliminary data.</text>
</comment>
<dbReference type="PANTHER" id="PTHR14514">
    <property type="entry name" value="PKA ANCHORING PROTEIN"/>
    <property type="match status" value="1"/>
</dbReference>
<organism evidence="7 8">
    <name type="scientific">Cervus elaphus hippelaphus</name>
    <name type="common">European red deer</name>
    <dbReference type="NCBI Taxonomy" id="46360"/>
    <lineage>
        <taxon>Eukaryota</taxon>
        <taxon>Metazoa</taxon>
        <taxon>Chordata</taxon>
        <taxon>Craniata</taxon>
        <taxon>Vertebrata</taxon>
        <taxon>Euteleostomi</taxon>
        <taxon>Mammalia</taxon>
        <taxon>Eutheria</taxon>
        <taxon>Laurasiatheria</taxon>
        <taxon>Artiodactyla</taxon>
        <taxon>Ruminantia</taxon>
        <taxon>Pecora</taxon>
        <taxon>Cervidae</taxon>
        <taxon>Cervinae</taxon>
        <taxon>Cervus</taxon>
    </lineage>
</organism>
<dbReference type="EMBL" id="MKHE01000026">
    <property type="protein sequence ID" value="OWK01881.1"/>
    <property type="molecule type" value="Genomic_DNA"/>
</dbReference>
<protein>
    <recommendedName>
        <fullName evidence="9">SYNE1</fullName>
    </recommendedName>
</protein>
<evidence type="ECO:0000256" key="1">
    <source>
        <dbReference type="ARBA" id="ARBA00004126"/>
    </source>
</evidence>
<dbReference type="Pfam" id="PF00435">
    <property type="entry name" value="Spectrin"/>
    <property type="match status" value="2"/>
</dbReference>